<dbReference type="AlphaFoldDB" id="A0A382VT91"/>
<sequence length="51" mass="5934">MKKIKVKRIKARAGADVVAKKFSEDKEFRTRVVPNKKKNYKIPSWELSNGD</sequence>
<gene>
    <name evidence="1" type="ORF">METZ01_LOCUS402508</name>
</gene>
<protein>
    <submittedName>
        <fullName evidence="1">Uncharacterized protein</fullName>
    </submittedName>
</protein>
<proteinExistence type="predicted"/>
<dbReference type="EMBL" id="UINC01154395">
    <property type="protein sequence ID" value="SVD49654.1"/>
    <property type="molecule type" value="Genomic_DNA"/>
</dbReference>
<evidence type="ECO:0000313" key="1">
    <source>
        <dbReference type="EMBL" id="SVD49654.1"/>
    </source>
</evidence>
<reference evidence="1" key="1">
    <citation type="submission" date="2018-05" db="EMBL/GenBank/DDBJ databases">
        <authorList>
            <person name="Lanie J.A."/>
            <person name="Ng W.-L."/>
            <person name="Kazmierczak K.M."/>
            <person name="Andrzejewski T.M."/>
            <person name="Davidsen T.M."/>
            <person name="Wayne K.J."/>
            <person name="Tettelin H."/>
            <person name="Glass J.I."/>
            <person name="Rusch D."/>
            <person name="Podicherti R."/>
            <person name="Tsui H.-C.T."/>
            <person name="Winkler M.E."/>
        </authorList>
    </citation>
    <scope>NUCLEOTIDE SEQUENCE</scope>
</reference>
<name>A0A382VT91_9ZZZZ</name>
<accession>A0A382VT91</accession>
<organism evidence="1">
    <name type="scientific">marine metagenome</name>
    <dbReference type="NCBI Taxonomy" id="408172"/>
    <lineage>
        <taxon>unclassified sequences</taxon>
        <taxon>metagenomes</taxon>
        <taxon>ecological metagenomes</taxon>
    </lineage>
</organism>